<evidence type="ECO:0000313" key="9">
    <source>
        <dbReference type="EMBL" id="MDQ0287318.1"/>
    </source>
</evidence>
<feature type="transmembrane region" description="Helical" evidence="7">
    <location>
        <begin position="243"/>
        <end position="259"/>
    </location>
</feature>
<keyword evidence="5 7" id="KW-1133">Transmembrane helix</keyword>
<evidence type="ECO:0000256" key="2">
    <source>
        <dbReference type="ARBA" id="ARBA00022475"/>
    </source>
</evidence>
<organism evidence="9 10">
    <name type="scientific">Desulfofundulus luciae</name>
    <dbReference type="NCBI Taxonomy" id="74702"/>
    <lineage>
        <taxon>Bacteria</taxon>
        <taxon>Bacillati</taxon>
        <taxon>Bacillota</taxon>
        <taxon>Clostridia</taxon>
        <taxon>Eubacteriales</taxon>
        <taxon>Peptococcaceae</taxon>
        <taxon>Desulfofundulus</taxon>
    </lineage>
</organism>
<dbReference type="Pfam" id="PF06808">
    <property type="entry name" value="DctM"/>
    <property type="match status" value="1"/>
</dbReference>
<evidence type="ECO:0000313" key="10">
    <source>
        <dbReference type="Proteomes" id="UP001225644"/>
    </source>
</evidence>
<dbReference type="NCBIfam" id="TIGR00786">
    <property type="entry name" value="dctM"/>
    <property type="match status" value="1"/>
</dbReference>
<dbReference type="PANTHER" id="PTHR33362">
    <property type="entry name" value="SIALIC ACID TRAP TRANSPORTER PERMEASE PROTEIN SIAT-RELATED"/>
    <property type="match status" value="1"/>
</dbReference>
<evidence type="ECO:0000256" key="1">
    <source>
        <dbReference type="ARBA" id="ARBA00004429"/>
    </source>
</evidence>
<dbReference type="EMBL" id="JAUSUX010000023">
    <property type="protein sequence ID" value="MDQ0287318.1"/>
    <property type="molecule type" value="Genomic_DNA"/>
</dbReference>
<keyword evidence="2" id="KW-1003">Cell membrane</keyword>
<feature type="transmembrane region" description="Helical" evidence="7">
    <location>
        <begin position="172"/>
        <end position="194"/>
    </location>
</feature>
<comment type="subcellular location">
    <subcellularLocation>
        <location evidence="1">Cell inner membrane</location>
        <topology evidence="1">Multi-pass membrane protein</topology>
    </subcellularLocation>
</comment>
<feature type="domain" description="TRAP C4-dicarboxylate transport system permease DctM subunit" evidence="8">
    <location>
        <begin position="7"/>
        <end position="417"/>
    </location>
</feature>
<evidence type="ECO:0000256" key="3">
    <source>
        <dbReference type="ARBA" id="ARBA00022519"/>
    </source>
</evidence>
<protein>
    <submittedName>
        <fullName evidence="9">Tripartite ATP-independent transporter DctM subunit</fullName>
    </submittedName>
</protein>
<reference evidence="9 10" key="1">
    <citation type="submission" date="2023-07" db="EMBL/GenBank/DDBJ databases">
        <title>Genomic Encyclopedia of Type Strains, Phase IV (KMG-IV): sequencing the most valuable type-strain genomes for metagenomic binning, comparative biology and taxonomic classification.</title>
        <authorList>
            <person name="Goeker M."/>
        </authorList>
    </citation>
    <scope>NUCLEOTIDE SEQUENCE [LARGE SCALE GENOMIC DNA]</scope>
    <source>
        <strain evidence="9 10">DSM 12396</strain>
    </source>
</reference>
<evidence type="ECO:0000256" key="5">
    <source>
        <dbReference type="ARBA" id="ARBA00022989"/>
    </source>
</evidence>
<dbReference type="Proteomes" id="UP001225644">
    <property type="component" value="Unassembled WGS sequence"/>
</dbReference>
<feature type="transmembrane region" description="Helical" evidence="7">
    <location>
        <begin position="137"/>
        <end position="160"/>
    </location>
</feature>
<keyword evidence="10" id="KW-1185">Reference proteome</keyword>
<dbReference type="PIRSF" id="PIRSF006066">
    <property type="entry name" value="HI0050"/>
    <property type="match status" value="1"/>
</dbReference>
<keyword evidence="3" id="KW-0997">Cell inner membrane</keyword>
<proteinExistence type="predicted"/>
<feature type="transmembrane region" description="Helical" evidence="7">
    <location>
        <begin position="6"/>
        <end position="34"/>
    </location>
</feature>
<keyword evidence="6 7" id="KW-0472">Membrane</keyword>
<feature type="transmembrane region" description="Helical" evidence="7">
    <location>
        <begin position="215"/>
        <end position="237"/>
    </location>
</feature>
<name>A0ABU0B7B0_9FIRM</name>
<feature type="transmembrane region" description="Helical" evidence="7">
    <location>
        <begin position="361"/>
        <end position="387"/>
    </location>
</feature>
<dbReference type="InterPro" id="IPR010656">
    <property type="entry name" value="DctM"/>
</dbReference>
<dbReference type="InterPro" id="IPR004681">
    <property type="entry name" value="TRAP_DctM"/>
</dbReference>
<evidence type="ECO:0000259" key="8">
    <source>
        <dbReference type="Pfam" id="PF06808"/>
    </source>
</evidence>
<accession>A0ABU0B7B0</accession>
<gene>
    <name evidence="9" type="ORF">J2Z49_002439</name>
</gene>
<keyword evidence="4 7" id="KW-0812">Transmembrane</keyword>
<evidence type="ECO:0000256" key="7">
    <source>
        <dbReference type="SAM" id="Phobius"/>
    </source>
</evidence>
<feature type="transmembrane region" description="Helical" evidence="7">
    <location>
        <begin position="315"/>
        <end position="333"/>
    </location>
</feature>
<dbReference type="RefSeq" id="WP_307403182.1">
    <property type="nucleotide sequence ID" value="NZ_JAUSUX010000023.1"/>
</dbReference>
<evidence type="ECO:0000256" key="6">
    <source>
        <dbReference type="ARBA" id="ARBA00023136"/>
    </source>
</evidence>
<sequence>MAVVISLLVFFVTIFLGLEVAFVFIVTGFTYIVLTQQWKMLFTITQIFNTSLSTWEMMAIPLFILTGELMARCGLVEELFALTNRVIGRWRGGVAYATQVATYLLSGIAGSSNAEAAAVSRVLYPLLRQEGFSPGTASAIIAAASVKGAIVPPSMLYIMYGAITNTSIEKLFLGGYTVGLLVMLGHITVVFLKVRSDPNIGRISPGGGWTGLLRSFIRALPVLLIPLLILGGLLSGWFTATETGAAAAFLSLVSGLFIYRRMYWRDLLDAFLVAARNTGAVMIIIAASSIVGYFLTYENIPQIIGNFLQEYIKNPLVFLLCINVLLLVMGFFLEPIPLILMMMPVLAPLALMYGLDPVHFGLVVCLNSLLGLLTPMVGGVLFVVSTITRVRFEWLGREIVPFLLVSWVVLFIISILPPSFVLWPLKLVQY</sequence>
<evidence type="ECO:0000256" key="4">
    <source>
        <dbReference type="ARBA" id="ARBA00022692"/>
    </source>
</evidence>
<feature type="transmembrane region" description="Helical" evidence="7">
    <location>
        <begin position="271"/>
        <end position="295"/>
    </location>
</feature>
<comment type="caution">
    <text evidence="9">The sequence shown here is derived from an EMBL/GenBank/DDBJ whole genome shotgun (WGS) entry which is preliminary data.</text>
</comment>
<feature type="transmembrane region" description="Helical" evidence="7">
    <location>
        <begin position="399"/>
        <end position="423"/>
    </location>
</feature>